<evidence type="ECO:0000256" key="4">
    <source>
        <dbReference type="ARBA" id="ARBA00022777"/>
    </source>
</evidence>
<dbReference type="EMBL" id="JTJL01000020">
    <property type="protein sequence ID" value="OBW94666.1"/>
    <property type="molecule type" value="Genomic_DNA"/>
</dbReference>
<name>A0A1A7NYU0_9PAST</name>
<evidence type="ECO:0000256" key="1">
    <source>
        <dbReference type="ARBA" id="ARBA00005715"/>
    </source>
</evidence>
<dbReference type="Gene3D" id="3.40.980.20">
    <property type="entry name" value="Four-carbon acid sugar kinase, nucleotide binding domain"/>
    <property type="match status" value="1"/>
</dbReference>
<dbReference type="InterPro" id="IPR031475">
    <property type="entry name" value="NBD_C"/>
</dbReference>
<evidence type="ECO:0000259" key="8">
    <source>
        <dbReference type="Pfam" id="PF17042"/>
    </source>
</evidence>
<comment type="caution">
    <text evidence="9">The sequence shown here is derived from an EMBL/GenBank/DDBJ whole genome shotgun (WGS) entry which is preliminary data.</text>
</comment>
<evidence type="ECO:0008006" key="11">
    <source>
        <dbReference type="Google" id="ProtNLM"/>
    </source>
</evidence>
<dbReference type="InterPro" id="IPR010737">
    <property type="entry name" value="4-carb_acid_sugar_kinase_N"/>
</dbReference>
<keyword evidence="4" id="KW-0418">Kinase</keyword>
<dbReference type="RefSeq" id="WP_066107117.1">
    <property type="nucleotide sequence ID" value="NZ_JTJL01000020.1"/>
</dbReference>
<comment type="similarity">
    <text evidence="1">Belongs to the four-carbon acid sugar kinase family.</text>
</comment>
<dbReference type="InterPro" id="IPR037051">
    <property type="entry name" value="4-carb_acid_sugar_kinase_N_sf"/>
</dbReference>
<keyword evidence="5" id="KW-0067">ATP-binding</keyword>
<gene>
    <name evidence="9" type="ORF">QS62_05485</name>
</gene>
<proteinExistence type="inferred from homology"/>
<dbReference type="SUPFAM" id="SSF142764">
    <property type="entry name" value="YgbK-like"/>
    <property type="match status" value="1"/>
</dbReference>
<reference evidence="9 10" key="1">
    <citation type="submission" date="2014-11" db="EMBL/GenBank/DDBJ databases">
        <title>Pan-genome of Gallibacterium spp.</title>
        <authorList>
            <person name="Kudirkiene E."/>
            <person name="Bojesen A.M."/>
        </authorList>
    </citation>
    <scope>NUCLEOTIDE SEQUENCE [LARGE SCALE GENOMIC DNA]</scope>
    <source>
        <strain evidence="9 10">F150</strain>
    </source>
</reference>
<evidence type="ECO:0000256" key="6">
    <source>
        <dbReference type="ARBA" id="ARBA00023277"/>
    </source>
</evidence>
<evidence type="ECO:0000259" key="7">
    <source>
        <dbReference type="Pfam" id="PF07005"/>
    </source>
</evidence>
<dbReference type="Pfam" id="PF17042">
    <property type="entry name" value="NBD_C"/>
    <property type="match status" value="1"/>
</dbReference>
<dbReference type="Pfam" id="PF07005">
    <property type="entry name" value="SBD_N"/>
    <property type="match status" value="1"/>
</dbReference>
<sequence>MAKSSLLVVADDLTGANDTGVMFAGKGFSTILKTNAQSLVNTNFDKADVFTVSTDCRAARENAINATYDAILAGIKNGVQQLYLKIDSTMRGSVRYQIAGALKAWKTIYPNAKAVICSAYPEMGRTIEDGILYVNGIPVEDTPSGKDAICPVLSSRMQELLPESVALQITTEDELVNTIMASSAEQFVIDARTEEDLVIIGNVIAKIGSSIIPVGSAGLANRLHIQSHKSDIVCRDSISLGRSLVLVTSIHETSQQQVDEYISHAGGSSIVFNPSPLQLLNHEVSSNALKHQLSALIRSSKDNVIIRANPTKVDASEGSINSVARTLAKDLAELALFCLENEHFDSLILFGGDGAATLLEKMDVSEMRLLFSIVPGVPLCRIDDPKYQGLWVMTKSGGFGNKNLLRTIMEK</sequence>
<keyword evidence="2" id="KW-0808">Transferase</keyword>
<dbReference type="InterPro" id="IPR042213">
    <property type="entry name" value="NBD_C_sf"/>
</dbReference>
<dbReference type="GO" id="GO:0016301">
    <property type="term" value="F:kinase activity"/>
    <property type="evidence" value="ECO:0007669"/>
    <property type="project" value="UniProtKB-KW"/>
</dbReference>
<keyword evidence="6" id="KW-0119">Carbohydrate metabolism</keyword>
<feature type="domain" description="Four-carbon acid sugar kinase N-terminal" evidence="7">
    <location>
        <begin position="6"/>
        <end position="223"/>
    </location>
</feature>
<evidence type="ECO:0000256" key="3">
    <source>
        <dbReference type="ARBA" id="ARBA00022741"/>
    </source>
</evidence>
<organism evidence="9 10">
    <name type="scientific">Gallibacterium salpingitidis</name>
    <dbReference type="NCBI Taxonomy" id="505341"/>
    <lineage>
        <taxon>Bacteria</taxon>
        <taxon>Pseudomonadati</taxon>
        <taxon>Pseudomonadota</taxon>
        <taxon>Gammaproteobacteria</taxon>
        <taxon>Pasteurellales</taxon>
        <taxon>Pasteurellaceae</taxon>
        <taxon>Gallibacterium</taxon>
    </lineage>
</organism>
<keyword evidence="10" id="KW-1185">Reference proteome</keyword>
<evidence type="ECO:0000313" key="9">
    <source>
        <dbReference type="EMBL" id="OBW94666.1"/>
    </source>
</evidence>
<accession>A0A1A7NYU0</accession>
<keyword evidence="3" id="KW-0547">Nucleotide-binding</keyword>
<evidence type="ECO:0000256" key="2">
    <source>
        <dbReference type="ARBA" id="ARBA00022679"/>
    </source>
</evidence>
<evidence type="ECO:0000256" key="5">
    <source>
        <dbReference type="ARBA" id="ARBA00022840"/>
    </source>
</evidence>
<feature type="domain" description="Four-carbon acid sugar kinase nucleotide binding" evidence="8">
    <location>
        <begin position="244"/>
        <end position="405"/>
    </location>
</feature>
<evidence type="ECO:0000313" key="10">
    <source>
        <dbReference type="Proteomes" id="UP000092649"/>
    </source>
</evidence>
<dbReference type="GO" id="GO:0005524">
    <property type="term" value="F:ATP binding"/>
    <property type="evidence" value="ECO:0007669"/>
    <property type="project" value="UniProtKB-KW"/>
</dbReference>
<dbReference type="PATRIC" id="fig|505341.3.peg.1105"/>
<dbReference type="Gene3D" id="3.40.50.10840">
    <property type="entry name" value="Putative sugar-binding, N-terminal domain"/>
    <property type="match status" value="1"/>
</dbReference>
<dbReference type="AlphaFoldDB" id="A0A1A7NYU0"/>
<dbReference type="Proteomes" id="UP000092649">
    <property type="component" value="Unassembled WGS sequence"/>
</dbReference>
<protein>
    <recommendedName>
        <fullName evidence="11">Hrp-dependent type III effector protein</fullName>
    </recommendedName>
</protein>
<dbReference type="OrthoDB" id="191465at2"/>